<feature type="transmembrane region" description="Helical" evidence="8">
    <location>
        <begin position="498"/>
        <end position="520"/>
    </location>
</feature>
<name>A0A1C4WMX0_MICVI</name>
<comment type="subcellular location">
    <subcellularLocation>
        <location evidence="1">Cell membrane</location>
        <topology evidence="1">Multi-pass membrane protein</topology>
    </subcellularLocation>
</comment>
<dbReference type="RefSeq" id="WP_089006468.1">
    <property type="nucleotide sequence ID" value="NZ_LT607411.1"/>
</dbReference>
<evidence type="ECO:0000256" key="5">
    <source>
        <dbReference type="ARBA" id="ARBA00022989"/>
    </source>
</evidence>
<feature type="transmembrane region" description="Helical" evidence="8">
    <location>
        <begin position="564"/>
        <end position="587"/>
    </location>
</feature>
<protein>
    <submittedName>
        <fullName evidence="10">Putative drug exporter of the RND superfamily</fullName>
    </submittedName>
</protein>
<accession>A0A1C4WMX0</accession>
<dbReference type="Gene3D" id="1.20.1640.10">
    <property type="entry name" value="Multidrug efflux transporter AcrB transmembrane domain"/>
    <property type="match status" value="2"/>
</dbReference>
<feature type="transmembrane region" description="Helical" evidence="8">
    <location>
        <begin position="184"/>
        <end position="206"/>
    </location>
</feature>
<feature type="transmembrane region" description="Helical" evidence="8">
    <location>
        <begin position="525"/>
        <end position="544"/>
    </location>
</feature>
<dbReference type="AlphaFoldDB" id="A0A1C4WMX0"/>
<dbReference type="InterPro" id="IPR004869">
    <property type="entry name" value="MMPL_dom"/>
</dbReference>
<dbReference type="PANTHER" id="PTHR33406:SF11">
    <property type="entry name" value="MEMBRANE PROTEIN SCO6666-RELATED"/>
    <property type="match status" value="1"/>
</dbReference>
<feature type="compositionally biased region" description="Polar residues" evidence="7">
    <location>
        <begin position="706"/>
        <end position="716"/>
    </location>
</feature>
<keyword evidence="3" id="KW-1003">Cell membrane</keyword>
<evidence type="ECO:0000256" key="2">
    <source>
        <dbReference type="ARBA" id="ARBA00010157"/>
    </source>
</evidence>
<reference evidence="11" key="1">
    <citation type="submission" date="2016-06" db="EMBL/GenBank/DDBJ databases">
        <authorList>
            <person name="Varghese N."/>
            <person name="Submissions Spin"/>
        </authorList>
    </citation>
    <scope>NUCLEOTIDE SEQUENCE [LARGE SCALE GENOMIC DNA]</scope>
    <source>
        <strain evidence="11">DSM 43909</strain>
    </source>
</reference>
<feature type="transmembrane region" description="Helical" evidence="8">
    <location>
        <begin position="14"/>
        <end position="35"/>
    </location>
</feature>
<evidence type="ECO:0000256" key="3">
    <source>
        <dbReference type="ARBA" id="ARBA00022475"/>
    </source>
</evidence>
<dbReference type="Proteomes" id="UP000198242">
    <property type="component" value="Chromosome I"/>
</dbReference>
<proteinExistence type="inferred from homology"/>
<keyword evidence="5 8" id="KW-1133">Transmembrane helix</keyword>
<evidence type="ECO:0000256" key="6">
    <source>
        <dbReference type="ARBA" id="ARBA00023136"/>
    </source>
</evidence>
<sequence length="716" mass="73919">MLRASSGFAVRRPVLVLLLWSAVTVAGFGFGVGVFDRLVGDTETVQGSESYRAAQLLEATGGRPESIAAIVTAPQANDPTLRAELERAVADVRSMPGVTAIAGPQLSTTTGQALLLRITLATDGGTPTTDPADVAEAAAARLHRIPAELPEVQVTVGGGPLQGHETTAQAQRDVIKAEVLTTPLVLILLLLVFAGIVAAGLPLLVAGAGVGATFGLLYTFSAITDVSLYAIQTTTTLAVGLAVDYALLMVSRFREERRTATDLPSAIISTTATAGRTVMCSGLTVAVALAGLLVFPNPFLRSMGLAGATVVAVDALAAVTLLPALLALTGRRIAAARPRPDRGVFAAVARFVQRRPAVVLAATTGLLLLLAAPALGMTISQGDPQMMPPGSQTRQLWEQLGTHFPDRVHSGGAEVVAATSADDPALLRLRDTITTLPGITGADIQPVSAAVTVLDVSGTGADLVAALREVDAPFDVAVGGSTAQLADYRAMLTDRLPWAVALVVAGTLLLLFAFTGSVVLPIKAVLTNTLSIGAALGVVVWVFQDGHLAGLLRDQGLGYVHLTVPVLAGAIAFGLAMDYEVFLLARIRERWLAGAGPHESVADGLQRTGGTITAAALILGVVFAGFLIGGFTPIKAVGLGLLIAVALDATVVRMLLVPATMTLLGRRNWWLPRPLHQLHTRLSVNESSIPAADVTAAAPSPHHRSLNTGHSQGNVS</sequence>
<feature type="transmembrane region" description="Helical" evidence="8">
    <location>
        <begin position="278"/>
        <end position="299"/>
    </location>
</feature>
<feature type="transmembrane region" description="Helical" evidence="8">
    <location>
        <begin position="608"/>
        <end position="631"/>
    </location>
</feature>
<feature type="transmembrane region" description="Helical" evidence="8">
    <location>
        <begin position="357"/>
        <end position="379"/>
    </location>
</feature>
<keyword evidence="6 8" id="KW-0472">Membrane</keyword>
<dbReference type="SUPFAM" id="SSF82866">
    <property type="entry name" value="Multidrug efflux transporter AcrB transmembrane domain"/>
    <property type="match status" value="2"/>
</dbReference>
<dbReference type="PANTHER" id="PTHR33406">
    <property type="entry name" value="MEMBRANE PROTEIN MJ1562-RELATED"/>
    <property type="match status" value="1"/>
</dbReference>
<gene>
    <name evidence="10" type="ORF">GA0074695_2601</name>
</gene>
<dbReference type="PROSITE" id="PS50156">
    <property type="entry name" value="SSD"/>
    <property type="match status" value="1"/>
</dbReference>
<feature type="region of interest" description="Disordered" evidence="7">
    <location>
        <begin position="694"/>
        <end position="716"/>
    </location>
</feature>
<evidence type="ECO:0000259" key="9">
    <source>
        <dbReference type="PROSITE" id="PS50156"/>
    </source>
</evidence>
<evidence type="ECO:0000256" key="7">
    <source>
        <dbReference type="SAM" id="MobiDB-lite"/>
    </source>
</evidence>
<dbReference type="EMBL" id="LT607411">
    <property type="protein sequence ID" value="SCE97524.1"/>
    <property type="molecule type" value="Genomic_DNA"/>
</dbReference>
<evidence type="ECO:0000313" key="10">
    <source>
        <dbReference type="EMBL" id="SCE97524.1"/>
    </source>
</evidence>
<keyword evidence="11" id="KW-1185">Reference proteome</keyword>
<evidence type="ECO:0000256" key="4">
    <source>
        <dbReference type="ARBA" id="ARBA00022692"/>
    </source>
</evidence>
<evidence type="ECO:0000256" key="8">
    <source>
        <dbReference type="SAM" id="Phobius"/>
    </source>
</evidence>
<feature type="transmembrane region" description="Helical" evidence="8">
    <location>
        <begin position="305"/>
        <end position="329"/>
    </location>
</feature>
<dbReference type="Pfam" id="PF03176">
    <property type="entry name" value="MMPL"/>
    <property type="match status" value="2"/>
</dbReference>
<feature type="transmembrane region" description="Helical" evidence="8">
    <location>
        <begin position="637"/>
        <end position="657"/>
    </location>
</feature>
<feature type="transmembrane region" description="Helical" evidence="8">
    <location>
        <begin position="226"/>
        <end position="248"/>
    </location>
</feature>
<dbReference type="GO" id="GO:0005886">
    <property type="term" value="C:plasma membrane"/>
    <property type="evidence" value="ECO:0007669"/>
    <property type="project" value="UniProtKB-SubCell"/>
</dbReference>
<dbReference type="OrthoDB" id="7051771at2"/>
<dbReference type="InterPro" id="IPR050545">
    <property type="entry name" value="Mycobact_MmpL"/>
</dbReference>
<feature type="domain" description="SSD" evidence="9">
    <location>
        <begin position="204"/>
        <end position="328"/>
    </location>
</feature>
<keyword evidence="4 8" id="KW-0812">Transmembrane</keyword>
<dbReference type="InterPro" id="IPR000731">
    <property type="entry name" value="SSD"/>
</dbReference>
<evidence type="ECO:0000256" key="1">
    <source>
        <dbReference type="ARBA" id="ARBA00004651"/>
    </source>
</evidence>
<evidence type="ECO:0000313" key="11">
    <source>
        <dbReference type="Proteomes" id="UP000198242"/>
    </source>
</evidence>
<comment type="similarity">
    <text evidence="2">Belongs to the resistance-nodulation-cell division (RND) (TC 2.A.6) family. MmpL subfamily.</text>
</comment>
<organism evidence="10 11">
    <name type="scientific">Micromonospora viridifaciens</name>
    <dbReference type="NCBI Taxonomy" id="1881"/>
    <lineage>
        <taxon>Bacteria</taxon>
        <taxon>Bacillati</taxon>
        <taxon>Actinomycetota</taxon>
        <taxon>Actinomycetes</taxon>
        <taxon>Micromonosporales</taxon>
        <taxon>Micromonosporaceae</taxon>
        <taxon>Micromonospora</taxon>
    </lineage>
</organism>